<evidence type="ECO:0000259" key="6">
    <source>
        <dbReference type="Pfam" id="PF17782"/>
    </source>
</evidence>
<dbReference type="Proteomes" id="UP001196980">
    <property type="component" value="Unassembled WGS sequence"/>
</dbReference>
<gene>
    <name evidence="7" type="primary">dprA</name>
    <name evidence="7" type="ORF">HWQ67_10950</name>
</gene>
<feature type="domain" description="DprA winged helix" evidence="6">
    <location>
        <begin position="306"/>
        <end position="363"/>
    </location>
</feature>
<reference evidence="7 8" key="1">
    <citation type="journal article" date="2020" name="J Geophys Res Biogeosci">
        <title>Magnetotaxis as an Adaptation to Enable Bacterial Shuttling of Microbial Sulfur and Sulfur Cycling Across Aquatic Oxic#Anoxic Interfaces.</title>
        <authorList>
            <person name="Li J."/>
            <person name="Liu P."/>
            <person name="Wang J."/>
            <person name="Roberts A.P."/>
            <person name="Pan Y."/>
        </authorList>
    </citation>
    <scope>NUCLEOTIDE SEQUENCE [LARGE SCALE GENOMIC DNA]</scope>
    <source>
        <strain evidence="7 8">MYR-1_YQ</strain>
    </source>
</reference>
<dbReference type="InterPro" id="IPR003488">
    <property type="entry name" value="DprA"/>
</dbReference>
<comment type="similarity">
    <text evidence="1">Belongs to the DprA/Smf family.</text>
</comment>
<protein>
    <submittedName>
        <fullName evidence="7">DNA-protecting protein DprA</fullName>
    </submittedName>
</protein>
<dbReference type="RefSeq" id="WP_218252725.1">
    <property type="nucleotide sequence ID" value="NZ_JABXWD010000196.1"/>
</dbReference>
<proteinExistence type="inferred from homology"/>
<dbReference type="PANTHER" id="PTHR43022:SF1">
    <property type="entry name" value="PROTEIN SMF"/>
    <property type="match status" value="1"/>
</dbReference>
<dbReference type="Pfam" id="PF02481">
    <property type="entry name" value="DNA_processg_A"/>
    <property type="match status" value="1"/>
</dbReference>
<evidence type="ECO:0000313" key="7">
    <source>
        <dbReference type="EMBL" id="MBV6342104.1"/>
    </source>
</evidence>
<feature type="domain" description="DisA/LigA helix-hairpin-helix motif" evidence="5">
    <location>
        <begin position="10"/>
        <end position="72"/>
    </location>
</feature>
<organism evidence="7 8">
    <name type="scientific">Candidatus Magnetobacterium casense</name>
    <dbReference type="NCBI Taxonomy" id="1455061"/>
    <lineage>
        <taxon>Bacteria</taxon>
        <taxon>Pseudomonadati</taxon>
        <taxon>Nitrospirota</taxon>
        <taxon>Thermodesulfovibrionia</taxon>
        <taxon>Thermodesulfovibrionales</taxon>
        <taxon>Candidatus Magnetobacteriaceae</taxon>
        <taxon>Candidatus Magnetobacterium</taxon>
    </lineage>
</organism>
<evidence type="ECO:0000256" key="2">
    <source>
        <dbReference type="ARBA" id="ARBA00022763"/>
    </source>
</evidence>
<evidence type="ECO:0000256" key="1">
    <source>
        <dbReference type="ARBA" id="ARBA00006525"/>
    </source>
</evidence>
<comment type="caution">
    <text evidence="7">The sequence shown here is derived from an EMBL/GenBank/DDBJ whole genome shotgun (WGS) entry which is preliminary data.</text>
</comment>
<evidence type="ECO:0000256" key="3">
    <source>
        <dbReference type="ARBA" id="ARBA00023204"/>
    </source>
</evidence>
<dbReference type="PANTHER" id="PTHR43022">
    <property type="entry name" value="PROTEIN SMF"/>
    <property type="match status" value="1"/>
</dbReference>
<feature type="domain" description="Smf/DprA SLOG" evidence="4">
    <location>
        <begin position="86"/>
        <end position="294"/>
    </location>
</feature>
<evidence type="ECO:0000313" key="8">
    <source>
        <dbReference type="Proteomes" id="UP001196980"/>
    </source>
</evidence>
<evidence type="ECO:0000259" key="4">
    <source>
        <dbReference type="Pfam" id="PF02481"/>
    </source>
</evidence>
<keyword evidence="2" id="KW-0227">DNA damage</keyword>
<keyword evidence="8" id="KW-1185">Reference proteome</keyword>
<dbReference type="InterPro" id="IPR057666">
    <property type="entry name" value="DrpA_SLOG"/>
</dbReference>
<dbReference type="Pfam" id="PF12826">
    <property type="entry name" value="HHH_2"/>
    <property type="match status" value="1"/>
</dbReference>
<accession>A0ABS6RZR2</accession>
<dbReference type="InterPro" id="IPR041614">
    <property type="entry name" value="DprA_WH"/>
</dbReference>
<name>A0ABS6RZR2_9BACT</name>
<evidence type="ECO:0000259" key="5">
    <source>
        <dbReference type="Pfam" id="PF12826"/>
    </source>
</evidence>
<dbReference type="Pfam" id="PF17782">
    <property type="entry name" value="WHD_DprA"/>
    <property type="match status" value="1"/>
</dbReference>
<dbReference type="InterPro" id="IPR041663">
    <property type="entry name" value="DisA/LigA_HHH"/>
</dbReference>
<dbReference type="EMBL" id="JABXWD010000196">
    <property type="protein sequence ID" value="MBV6342104.1"/>
    <property type="molecule type" value="Genomic_DNA"/>
</dbReference>
<keyword evidence="3" id="KW-0234">DNA repair</keyword>
<sequence length="369" mass="40450">MPIETDLRYWLALSMVPEVGNTVARNLLGRFETPETVFKADIRALMEVDGVGKNRAENIAGFFSNDARWEIIDKVMDKIEKSGATVIKLGDEDYPLPLREIYDAPIILYVKGRLIQEDRYCIAVVGSRLSTPYGISVTEKLSEELASKGFTIVSGLARGIDTAAHKAALRANGRTIAVLGCGIDRVYPPENRWIMQRISDKAAVVSEFRPGTMPNKENFPTRNRLISGLSLGVLVVEAGQTSGALITAKIALEQGKEVFAIPGNIFSVSTVGTHRLIQNGAKLVHCADDIISELAPVLKGYIRQSARKEVRLDEQDKKLCQALSCDPMHIDDIIRTAGIAANSVLTILLGLEIKGLVKQLEGKRFHLIS</sequence>
<dbReference type="NCBIfam" id="TIGR00732">
    <property type="entry name" value="dprA"/>
    <property type="match status" value="1"/>
</dbReference>